<dbReference type="PROSITE" id="PS51257">
    <property type="entry name" value="PROKAR_LIPOPROTEIN"/>
    <property type="match status" value="1"/>
</dbReference>
<organism evidence="3 4">
    <name type="scientific">Streptomyces daqingensis</name>
    <dbReference type="NCBI Taxonomy" id="1472640"/>
    <lineage>
        <taxon>Bacteria</taxon>
        <taxon>Bacillati</taxon>
        <taxon>Actinomycetota</taxon>
        <taxon>Actinomycetes</taxon>
        <taxon>Kitasatosporales</taxon>
        <taxon>Streptomycetaceae</taxon>
        <taxon>Streptomyces</taxon>
    </lineage>
</organism>
<protein>
    <submittedName>
        <fullName evidence="3">Uncharacterized protein</fullName>
    </submittedName>
</protein>
<reference evidence="4" key="1">
    <citation type="journal article" date="2019" name="Int. J. Syst. Evol. Microbiol.">
        <title>The Global Catalogue of Microorganisms (GCM) 10K type strain sequencing project: providing services to taxonomists for standard genome sequencing and annotation.</title>
        <authorList>
            <consortium name="The Broad Institute Genomics Platform"/>
            <consortium name="The Broad Institute Genome Sequencing Center for Infectious Disease"/>
            <person name="Wu L."/>
            <person name="Ma J."/>
        </authorList>
    </citation>
    <scope>NUCLEOTIDE SEQUENCE [LARGE SCALE GENOMIC DNA]</scope>
    <source>
        <strain evidence="4">CGMCC 4.7178</strain>
    </source>
</reference>
<keyword evidence="2" id="KW-0732">Signal</keyword>
<dbReference type="EMBL" id="BMMP01000012">
    <property type="protein sequence ID" value="GGO52820.1"/>
    <property type="molecule type" value="Genomic_DNA"/>
</dbReference>
<evidence type="ECO:0000313" key="3">
    <source>
        <dbReference type="EMBL" id="GGO52820.1"/>
    </source>
</evidence>
<gene>
    <name evidence="3" type="ORF">GCM10012287_38010</name>
</gene>
<evidence type="ECO:0000256" key="2">
    <source>
        <dbReference type="SAM" id="SignalP"/>
    </source>
</evidence>
<dbReference type="RefSeq" id="WP_189038370.1">
    <property type="nucleotide sequence ID" value="NZ_BMMP01000012.1"/>
</dbReference>
<evidence type="ECO:0000313" key="4">
    <source>
        <dbReference type="Proteomes" id="UP000631535"/>
    </source>
</evidence>
<feature type="chain" id="PRO_5046690454" evidence="2">
    <location>
        <begin position="21"/>
        <end position="363"/>
    </location>
</feature>
<feature type="signal peptide" evidence="2">
    <location>
        <begin position="1"/>
        <end position="20"/>
    </location>
</feature>
<dbReference type="Proteomes" id="UP000631535">
    <property type="component" value="Unassembled WGS sequence"/>
</dbReference>
<keyword evidence="4" id="KW-1185">Reference proteome</keyword>
<proteinExistence type="predicted"/>
<sequence>MKRPAGIAAGMCAIALFATACSGGESGGKPAAEEAPQKDVVQARPIKVDGAQQKITWTDLKKESHLLEAAPSELARGSAADLKDVRLDGDLKKMVPYYLTVSFVNKGEKTLERPSPERDFALAGADGQAGKRITVFGTSLSGKSGLPEACAKSGPEELKPGGKATACSIVMMPKDREPVVVSYTGTDGEGRQTAPVIWKAGKGEGEPPSGVLPFGKAGQTEVEDADGRTVKVRATPKSVRSGSLSDLSSFKLRGEQKKSVPYYVTFEYRNDGAHKLLPQLNQQIELRAVSGRPAQHLTLIDLSGRAFAPCPKAKPDGFLKPKGSVTECSVFLVPKGDSPIAVAFTPKDGGAETLTWQAPKSAR</sequence>
<name>A0ABQ2MJ09_9ACTN</name>
<evidence type="ECO:0000256" key="1">
    <source>
        <dbReference type="SAM" id="MobiDB-lite"/>
    </source>
</evidence>
<comment type="caution">
    <text evidence="3">The sequence shown here is derived from an EMBL/GenBank/DDBJ whole genome shotgun (WGS) entry which is preliminary data.</text>
</comment>
<feature type="region of interest" description="Disordered" evidence="1">
    <location>
        <begin position="24"/>
        <end position="45"/>
    </location>
</feature>
<accession>A0ABQ2MJ09</accession>